<dbReference type="Proteomes" id="UP001212741">
    <property type="component" value="Unassembled WGS sequence"/>
</dbReference>
<dbReference type="EMBL" id="CP024160">
    <property type="protein sequence ID" value="ATP54451.1"/>
    <property type="molecule type" value="Genomic_DNA"/>
</dbReference>
<dbReference type="SUPFAM" id="SSF89095">
    <property type="entry name" value="GatB/YqeY motif"/>
    <property type="match status" value="1"/>
</dbReference>
<dbReference type="InterPro" id="IPR003789">
    <property type="entry name" value="Asn/Gln_tRNA_amidoTrase-B-like"/>
</dbReference>
<reference evidence="4 7" key="3">
    <citation type="journal article" date="2019" name="Nat. Med.">
        <title>A library of human gut bacterial isolates paired with longitudinal multiomics data enables mechanistic microbiome research.</title>
        <authorList>
            <person name="Poyet M."/>
            <person name="Groussin M."/>
            <person name="Gibbons S.M."/>
            <person name="Avila-Pacheco J."/>
            <person name="Jiang X."/>
            <person name="Kearney S.M."/>
            <person name="Perrotta A.R."/>
            <person name="Berdy B."/>
            <person name="Zhao S."/>
            <person name="Lieberman T.D."/>
            <person name="Swanson P.K."/>
            <person name="Smith M."/>
            <person name="Roesemann S."/>
            <person name="Alexander J.E."/>
            <person name="Rich S.A."/>
            <person name="Livny J."/>
            <person name="Vlamakis H."/>
            <person name="Clish C."/>
            <person name="Bullock K."/>
            <person name="Deik A."/>
            <person name="Scott J."/>
            <person name="Pierce K.A."/>
            <person name="Xavier R.J."/>
            <person name="Alm E.J."/>
        </authorList>
    </citation>
    <scope>NUCLEOTIDE SEQUENCE [LARGE SCALE GENOMIC DNA]</scope>
    <source>
        <strain evidence="4 7">BIOML-A10</strain>
    </source>
</reference>
<reference evidence="3" key="4">
    <citation type="submission" date="2023-01" db="EMBL/GenBank/DDBJ databases">
        <title>Human gut microbiome strain richness.</title>
        <authorList>
            <person name="Chen-Liaw A."/>
        </authorList>
    </citation>
    <scope>NUCLEOTIDE SEQUENCE</scope>
    <source>
        <strain evidence="3">D54st1_D6_D54t1_190329</strain>
    </source>
</reference>
<dbReference type="EMBL" id="WWTB01000014">
    <property type="protein sequence ID" value="MZJ86164.1"/>
    <property type="molecule type" value="Genomic_DNA"/>
</dbReference>
<reference evidence="2 5" key="1">
    <citation type="submission" date="2015-09" db="EMBL/GenBank/DDBJ databases">
        <authorList>
            <consortium name="Pathogen Informatics"/>
        </authorList>
    </citation>
    <scope>NUCLEOTIDE SEQUENCE [LARGE SCALE GENOMIC DNA]</scope>
    <source>
        <strain evidence="2 5">2789STDY5608823</strain>
    </source>
</reference>
<dbReference type="InterPro" id="IPR019004">
    <property type="entry name" value="YqeY/Aim41"/>
</dbReference>
<dbReference type="AlphaFoldDB" id="A0A173Y0N1"/>
<dbReference type="GO" id="GO:0016740">
    <property type="term" value="F:transferase activity"/>
    <property type="evidence" value="ECO:0007669"/>
    <property type="project" value="UniProtKB-KW"/>
</dbReference>
<dbReference type="Pfam" id="PF09424">
    <property type="entry name" value="YqeY"/>
    <property type="match status" value="1"/>
</dbReference>
<name>A0A173Y0N1_9ACTN</name>
<organism evidence="2 5">
    <name type="scientific">Collinsella aerofaciens</name>
    <dbReference type="NCBI Taxonomy" id="74426"/>
    <lineage>
        <taxon>Bacteria</taxon>
        <taxon>Bacillati</taxon>
        <taxon>Actinomycetota</taxon>
        <taxon>Coriobacteriia</taxon>
        <taxon>Coriobacteriales</taxon>
        <taxon>Coriobacteriaceae</taxon>
        <taxon>Collinsella</taxon>
    </lineage>
</organism>
<evidence type="ECO:0000313" key="6">
    <source>
        <dbReference type="Proteomes" id="UP000225608"/>
    </source>
</evidence>
<dbReference type="GeneID" id="92850373"/>
<dbReference type="GO" id="GO:0016884">
    <property type="term" value="F:carbon-nitrogen ligase activity, with glutamine as amido-N-donor"/>
    <property type="evidence" value="ECO:0007669"/>
    <property type="project" value="InterPro"/>
</dbReference>
<dbReference type="PANTHER" id="PTHR28055">
    <property type="entry name" value="ALTERED INHERITANCE OF MITOCHONDRIA PROTEIN 41, MITOCHONDRIAL"/>
    <property type="match status" value="1"/>
</dbReference>
<evidence type="ECO:0000313" key="2">
    <source>
        <dbReference type="EMBL" id="CUN56806.1"/>
    </source>
</evidence>
<proteinExistence type="predicted"/>
<protein>
    <submittedName>
        <fullName evidence="3">GatB/YqeY domain-containing protein</fullName>
    </submittedName>
    <submittedName>
        <fullName evidence="1">Glutamyl-tRNA amidotransferase</fullName>
    </submittedName>
    <submittedName>
        <fullName evidence="2">Uncharacterized conserved protein</fullName>
    </submittedName>
</protein>
<dbReference type="Proteomes" id="UP000481598">
    <property type="component" value="Unassembled WGS sequence"/>
</dbReference>
<dbReference type="EMBL" id="CYYP01000002">
    <property type="protein sequence ID" value="CUN56806.1"/>
    <property type="molecule type" value="Genomic_DNA"/>
</dbReference>
<dbReference type="Gene3D" id="1.10.10.410">
    <property type="match status" value="1"/>
</dbReference>
<dbReference type="KEGG" id="caer:CSV91_07870"/>
<dbReference type="Proteomes" id="UP000095468">
    <property type="component" value="Unassembled WGS sequence"/>
</dbReference>
<dbReference type="InterPro" id="IPR023168">
    <property type="entry name" value="GatB_Yqey_C_2"/>
</dbReference>
<reference evidence="1 6" key="2">
    <citation type="submission" date="2017-10" db="EMBL/GenBank/DDBJ databases">
        <title>Complete genome sequence of Collinsella aerofaciens isolated from the gut of a healthy adult Indian.</title>
        <authorList>
            <person name="Bag S."/>
            <person name="Ghosh T.S."/>
            <person name="Das B."/>
        </authorList>
    </citation>
    <scope>NUCLEOTIDE SEQUENCE [LARGE SCALE GENOMIC DNA]</scope>
    <source>
        <strain evidence="1">Indica</strain>
        <strain evidence="6">indica</strain>
    </source>
</reference>
<gene>
    <name evidence="2" type="primary">yqeY</name>
    <name evidence="1" type="ORF">CSV91_07870</name>
    <name evidence="2" type="ORF">ERS852381_00401</name>
    <name evidence="4" type="ORF">GT635_06785</name>
    <name evidence="3" type="ORF">PMW86_01565</name>
</gene>
<evidence type="ECO:0000313" key="5">
    <source>
        <dbReference type="Proteomes" id="UP000095468"/>
    </source>
</evidence>
<dbReference type="RefSeq" id="WP_006235801.1">
    <property type="nucleotide sequence ID" value="NZ_CABJDK010000005.1"/>
</dbReference>
<sequence length="147" mass="16095">MTNEELQKEMIAAMKAKDKVRLSIIRQVKAEVKNIEVNERRDVTEEDVNSMIKRLIKQTSETLEMSIKAGTDQERTDNLTEQVKILESLLPAQVSGEELEALIEQVIAELGATSKKQMGQVMGALGKATGGNFDKPAAAKIVGAKLA</sequence>
<keyword evidence="1" id="KW-0808">Transferase</keyword>
<accession>A0A173Y0N1</accession>
<evidence type="ECO:0000313" key="3">
    <source>
        <dbReference type="EMBL" id="MDB1838283.1"/>
    </source>
</evidence>
<dbReference type="Gene3D" id="1.10.1510.10">
    <property type="entry name" value="Uncharacterised protein YqeY/AIM41 PF09424, N-terminal domain"/>
    <property type="match status" value="1"/>
</dbReference>
<evidence type="ECO:0000313" key="1">
    <source>
        <dbReference type="EMBL" id="ATP54451.1"/>
    </source>
</evidence>
<dbReference type="Proteomes" id="UP000225608">
    <property type="component" value="Chromosome"/>
</dbReference>
<dbReference type="PANTHER" id="PTHR28055:SF1">
    <property type="entry name" value="ALTERED INHERITANCE OF MITOCHONDRIA PROTEIN 41, MITOCHONDRIAL"/>
    <property type="match status" value="1"/>
</dbReference>
<dbReference type="InterPro" id="IPR042184">
    <property type="entry name" value="YqeY/Aim41_N"/>
</dbReference>
<evidence type="ECO:0000313" key="7">
    <source>
        <dbReference type="Proteomes" id="UP000481598"/>
    </source>
</evidence>
<evidence type="ECO:0000313" key="4">
    <source>
        <dbReference type="EMBL" id="MZJ86164.1"/>
    </source>
</evidence>
<dbReference type="EMBL" id="JAQLEC010000003">
    <property type="protein sequence ID" value="MDB1838283.1"/>
    <property type="molecule type" value="Genomic_DNA"/>
</dbReference>